<dbReference type="EMBL" id="QWZQ01000006">
    <property type="protein sequence ID" value="RRK11338.1"/>
    <property type="molecule type" value="Genomic_DNA"/>
</dbReference>
<evidence type="ECO:0000313" key="2">
    <source>
        <dbReference type="EMBL" id="RRK11338.1"/>
    </source>
</evidence>
<proteinExistence type="predicted"/>
<sequence>MQLLILGLVAIGLIVLEEFVFSASRYFWVGGIVPVLWTVFLAYLVVVNAATLNVRDYALAIIAVIIPYVCWGNGFQRGQNRRQTR</sequence>
<protein>
    <recommendedName>
        <fullName evidence="4">Integral membrane protein</fullName>
    </recommendedName>
</protein>
<organism evidence="2 3">
    <name type="scientific">Lactiplantibacillus garii</name>
    <dbReference type="NCBI Taxonomy" id="2306423"/>
    <lineage>
        <taxon>Bacteria</taxon>
        <taxon>Bacillati</taxon>
        <taxon>Bacillota</taxon>
        <taxon>Bacilli</taxon>
        <taxon>Lactobacillales</taxon>
        <taxon>Lactobacillaceae</taxon>
        <taxon>Lactiplantibacillus</taxon>
    </lineage>
</organism>
<reference evidence="2 3" key="1">
    <citation type="submission" date="2018-08" db="EMBL/GenBank/DDBJ databases">
        <title>Genome Lactobacillus garii FI11369.</title>
        <authorList>
            <person name="Diaz M."/>
            <person name="Narbad A."/>
        </authorList>
    </citation>
    <scope>NUCLEOTIDE SEQUENCE [LARGE SCALE GENOMIC DNA]</scope>
    <source>
        <strain evidence="2 3">FI11369</strain>
    </source>
</reference>
<accession>A0A3R8LLD0</accession>
<keyword evidence="1" id="KW-1133">Transmembrane helix</keyword>
<evidence type="ECO:0000256" key="1">
    <source>
        <dbReference type="SAM" id="Phobius"/>
    </source>
</evidence>
<name>A0A3R8LLD0_9LACO</name>
<dbReference type="OrthoDB" id="2297026at2"/>
<keyword evidence="1" id="KW-0472">Membrane</keyword>
<feature type="transmembrane region" description="Helical" evidence="1">
    <location>
        <begin position="26"/>
        <end position="45"/>
    </location>
</feature>
<feature type="transmembrane region" description="Helical" evidence="1">
    <location>
        <begin position="57"/>
        <end position="75"/>
    </location>
</feature>
<evidence type="ECO:0008006" key="4">
    <source>
        <dbReference type="Google" id="ProtNLM"/>
    </source>
</evidence>
<keyword evidence="1" id="KW-0812">Transmembrane</keyword>
<gene>
    <name evidence="2" type="ORF">D1831_02880</name>
</gene>
<dbReference type="RefSeq" id="WP_125071420.1">
    <property type="nucleotide sequence ID" value="NZ_QWZQ01000006.1"/>
</dbReference>
<dbReference type="AlphaFoldDB" id="A0A3R8LLD0"/>
<keyword evidence="3" id="KW-1185">Reference proteome</keyword>
<dbReference type="Proteomes" id="UP000283633">
    <property type="component" value="Unassembled WGS sequence"/>
</dbReference>
<comment type="caution">
    <text evidence="2">The sequence shown here is derived from an EMBL/GenBank/DDBJ whole genome shotgun (WGS) entry which is preliminary data.</text>
</comment>
<evidence type="ECO:0000313" key="3">
    <source>
        <dbReference type="Proteomes" id="UP000283633"/>
    </source>
</evidence>